<dbReference type="EMBL" id="AMQN01037290">
    <property type="status" value="NOT_ANNOTATED_CDS"/>
    <property type="molecule type" value="Genomic_DNA"/>
</dbReference>
<reference evidence="2" key="3">
    <citation type="submission" date="2015-06" db="UniProtKB">
        <authorList>
            <consortium name="EnsemblMetazoa"/>
        </authorList>
    </citation>
    <scope>IDENTIFICATION</scope>
</reference>
<evidence type="ECO:0000313" key="1">
    <source>
        <dbReference type="EMBL" id="ELU15926.1"/>
    </source>
</evidence>
<dbReference type="EMBL" id="KB293475">
    <property type="protein sequence ID" value="ELU15926.1"/>
    <property type="molecule type" value="Genomic_DNA"/>
</dbReference>
<feature type="non-terminal residue" evidence="1">
    <location>
        <position position="129"/>
    </location>
</feature>
<sequence>MANMKMDMAAYPYGEQNMMLVGLIAAAIKVSDMTCSSKLKRQKKREHPKTIYMHEGQQICISTFKFIFGARLKQHEFHLERVGEERTFHKSMVEEAKKICTSLVVTELSASAPCSQPVSIHYKFRLCSA</sequence>
<gene>
    <name evidence="1" type="ORF">CAPTEDRAFT_199204</name>
</gene>
<reference evidence="1 3" key="2">
    <citation type="journal article" date="2013" name="Nature">
        <title>Insights into bilaterian evolution from three spiralian genomes.</title>
        <authorList>
            <person name="Simakov O."/>
            <person name="Marletaz F."/>
            <person name="Cho S.J."/>
            <person name="Edsinger-Gonzales E."/>
            <person name="Havlak P."/>
            <person name="Hellsten U."/>
            <person name="Kuo D.H."/>
            <person name="Larsson T."/>
            <person name="Lv J."/>
            <person name="Arendt D."/>
            <person name="Savage R."/>
            <person name="Osoegawa K."/>
            <person name="de Jong P."/>
            <person name="Grimwood J."/>
            <person name="Chapman J.A."/>
            <person name="Shapiro H."/>
            <person name="Aerts A."/>
            <person name="Otillar R.P."/>
            <person name="Terry A.Y."/>
            <person name="Boore J.L."/>
            <person name="Grigoriev I.V."/>
            <person name="Lindberg D.R."/>
            <person name="Seaver E.C."/>
            <person name="Weisblat D.A."/>
            <person name="Putnam N.H."/>
            <person name="Rokhsar D.S."/>
        </authorList>
    </citation>
    <scope>NUCLEOTIDE SEQUENCE</scope>
    <source>
        <strain evidence="1 3">I ESC-2004</strain>
    </source>
</reference>
<dbReference type="AlphaFoldDB" id="R7VHZ0"/>
<dbReference type="OrthoDB" id="5980730at2759"/>
<dbReference type="Proteomes" id="UP000014760">
    <property type="component" value="Unassembled WGS sequence"/>
</dbReference>
<name>R7VHZ0_CAPTE</name>
<reference evidence="3" key="1">
    <citation type="submission" date="2012-12" db="EMBL/GenBank/DDBJ databases">
        <authorList>
            <person name="Hellsten U."/>
            <person name="Grimwood J."/>
            <person name="Chapman J.A."/>
            <person name="Shapiro H."/>
            <person name="Aerts A."/>
            <person name="Otillar R.P."/>
            <person name="Terry A.Y."/>
            <person name="Boore J.L."/>
            <person name="Simakov O."/>
            <person name="Marletaz F."/>
            <person name="Cho S.-J."/>
            <person name="Edsinger-Gonzales E."/>
            <person name="Havlak P."/>
            <person name="Kuo D.-H."/>
            <person name="Larsson T."/>
            <person name="Lv J."/>
            <person name="Arendt D."/>
            <person name="Savage R."/>
            <person name="Osoegawa K."/>
            <person name="de Jong P."/>
            <person name="Lindberg D.R."/>
            <person name="Seaver E.C."/>
            <person name="Weisblat D.A."/>
            <person name="Putnam N.H."/>
            <person name="Grigoriev I.V."/>
            <person name="Rokhsar D.S."/>
        </authorList>
    </citation>
    <scope>NUCLEOTIDE SEQUENCE</scope>
    <source>
        <strain evidence="3">I ESC-2004</strain>
    </source>
</reference>
<accession>R7VHZ0</accession>
<evidence type="ECO:0000313" key="2">
    <source>
        <dbReference type="EnsemblMetazoa" id="CapteP199204"/>
    </source>
</evidence>
<keyword evidence="3" id="KW-1185">Reference proteome</keyword>
<dbReference type="HOGENOM" id="CLU_1954152_0_0_1"/>
<dbReference type="EnsemblMetazoa" id="CapteT199204">
    <property type="protein sequence ID" value="CapteP199204"/>
    <property type="gene ID" value="CapteG199204"/>
</dbReference>
<protein>
    <submittedName>
        <fullName evidence="1 2">Uncharacterized protein</fullName>
    </submittedName>
</protein>
<proteinExistence type="predicted"/>
<evidence type="ECO:0000313" key="3">
    <source>
        <dbReference type="Proteomes" id="UP000014760"/>
    </source>
</evidence>
<organism evidence="1">
    <name type="scientific">Capitella teleta</name>
    <name type="common">Polychaete worm</name>
    <dbReference type="NCBI Taxonomy" id="283909"/>
    <lineage>
        <taxon>Eukaryota</taxon>
        <taxon>Metazoa</taxon>
        <taxon>Spiralia</taxon>
        <taxon>Lophotrochozoa</taxon>
        <taxon>Annelida</taxon>
        <taxon>Polychaeta</taxon>
        <taxon>Sedentaria</taxon>
        <taxon>Scolecida</taxon>
        <taxon>Capitellidae</taxon>
        <taxon>Capitella</taxon>
    </lineage>
</organism>